<dbReference type="InterPro" id="IPR005503">
    <property type="entry name" value="FliL"/>
</dbReference>
<evidence type="ECO:0000313" key="11">
    <source>
        <dbReference type="EMBL" id="MBM7613667.1"/>
    </source>
</evidence>
<protein>
    <recommendedName>
        <fullName evidence="10">Flagellar protein FliL</fullName>
    </recommendedName>
</protein>
<evidence type="ECO:0000256" key="5">
    <source>
        <dbReference type="ARBA" id="ARBA00022500"/>
    </source>
</evidence>
<organism evidence="11 12">
    <name type="scientific">Alkaliphilus hydrothermalis</name>
    <dbReference type="NCBI Taxonomy" id="1482730"/>
    <lineage>
        <taxon>Bacteria</taxon>
        <taxon>Bacillati</taxon>
        <taxon>Bacillota</taxon>
        <taxon>Clostridia</taxon>
        <taxon>Peptostreptococcales</taxon>
        <taxon>Natronincolaceae</taxon>
        <taxon>Alkaliphilus</taxon>
    </lineage>
</organism>
<evidence type="ECO:0000256" key="4">
    <source>
        <dbReference type="ARBA" id="ARBA00022475"/>
    </source>
</evidence>
<keyword evidence="9 10" id="KW-0472">Membrane</keyword>
<evidence type="ECO:0000256" key="6">
    <source>
        <dbReference type="ARBA" id="ARBA00022692"/>
    </source>
</evidence>
<keyword evidence="11" id="KW-0969">Cilium</keyword>
<evidence type="ECO:0000256" key="1">
    <source>
        <dbReference type="ARBA" id="ARBA00002254"/>
    </source>
</evidence>
<proteinExistence type="inferred from homology"/>
<evidence type="ECO:0000256" key="9">
    <source>
        <dbReference type="ARBA" id="ARBA00023136"/>
    </source>
</evidence>
<evidence type="ECO:0000256" key="10">
    <source>
        <dbReference type="RuleBase" id="RU364125"/>
    </source>
</evidence>
<gene>
    <name evidence="11" type="ORF">JOC73_000175</name>
</gene>
<dbReference type="PANTHER" id="PTHR35091:SF2">
    <property type="entry name" value="FLAGELLAR PROTEIN FLIL"/>
    <property type="match status" value="1"/>
</dbReference>
<name>A0ABS2NLE7_9FIRM</name>
<keyword evidence="5 10" id="KW-0145">Chemotaxis</keyword>
<evidence type="ECO:0000256" key="7">
    <source>
        <dbReference type="ARBA" id="ARBA00022779"/>
    </source>
</evidence>
<keyword evidence="7 10" id="KW-0283">Flagellar rotation</keyword>
<evidence type="ECO:0000256" key="2">
    <source>
        <dbReference type="ARBA" id="ARBA00004162"/>
    </source>
</evidence>
<accession>A0ABS2NLE7</accession>
<comment type="function">
    <text evidence="1 10">Controls the rotational direction of flagella during chemotaxis.</text>
</comment>
<reference evidence="11 12" key="1">
    <citation type="submission" date="2021-01" db="EMBL/GenBank/DDBJ databases">
        <title>Genomic Encyclopedia of Type Strains, Phase IV (KMG-IV): sequencing the most valuable type-strain genomes for metagenomic binning, comparative biology and taxonomic classification.</title>
        <authorList>
            <person name="Goeker M."/>
        </authorList>
    </citation>
    <scope>NUCLEOTIDE SEQUENCE [LARGE SCALE GENOMIC DNA]</scope>
    <source>
        <strain evidence="11 12">DSM 25890</strain>
    </source>
</reference>
<feature type="transmembrane region" description="Helical" evidence="10">
    <location>
        <begin position="6"/>
        <end position="29"/>
    </location>
</feature>
<dbReference type="Proteomes" id="UP001314796">
    <property type="component" value="Unassembled WGS sequence"/>
</dbReference>
<dbReference type="EMBL" id="JAFBEE010000001">
    <property type="protein sequence ID" value="MBM7613667.1"/>
    <property type="molecule type" value="Genomic_DNA"/>
</dbReference>
<dbReference type="RefSeq" id="WP_204399951.1">
    <property type="nucleotide sequence ID" value="NZ_JAFBEE010000001.1"/>
</dbReference>
<evidence type="ECO:0000313" key="12">
    <source>
        <dbReference type="Proteomes" id="UP001314796"/>
    </source>
</evidence>
<dbReference type="PANTHER" id="PTHR35091">
    <property type="entry name" value="FLAGELLAR PROTEIN FLIL"/>
    <property type="match status" value="1"/>
</dbReference>
<evidence type="ECO:0000256" key="8">
    <source>
        <dbReference type="ARBA" id="ARBA00022989"/>
    </source>
</evidence>
<keyword evidence="6 10" id="KW-0812">Transmembrane</keyword>
<comment type="subcellular location">
    <subcellularLocation>
        <location evidence="2">Cell membrane</location>
        <topology evidence="2">Single-pass membrane protein</topology>
    </subcellularLocation>
</comment>
<comment type="similarity">
    <text evidence="3 10">Belongs to the FliL family.</text>
</comment>
<keyword evidence="11" id="KW-0282">Flagellum</keyword>
<sequence length="138" mass="15780">METKKIIVYALIGCILSGLVFGTILYFAVFRNPQEAAKEVKTYEYTMGDFTTNLSGTRVYFKGTIVIETSDKKLPEKFLEKNSELRDGIIQTLISKKPEDILDLKGQQKLRNEIKAIVSRVVNSDEITNVYFIDYIIQ</sequence>
<keyword evidence="8 10" id="KW-1133">Transmembrane helix</keyword>
<keyword evidence="4 10" id="KW-1003">Cell membrane</keyword>
<dbReference type="Pfam" id="PF03748">
    <property type="entry name" value="FliL"/>
    <property type="match status" value="1"/>
</dbReference>
<keyword evidence="12" id="KW-1185">Reference proteome</keyword>
<evidence type="ECO:0000256" key="3">
    <source>
        <dbReference type="ARBA" id="ARBA00008281"/>
    </source>
</evidence>
<comment type="caution">
    <text evidence="11">The sequence shown here is derived from an EMBL/GenBank/DDBJ whole genome shotgun (WGS) entry which is preliminary data.</text>
</comment>
<keyword evidence="11" id="KW-0966">Cell projection</keyword>